<dbReference type="RefSeq" id="WP_221517901.1">
    <property type="nucleotide sequence ID" value="NZ_JACHJY010000002.1"/>
</dbReference>
<evidence type="ECO:0000313" key="3">
    <source>
        <dbReference type="Proteomes" id="UP000582643"/>
    </source>
</evidence>
<name>A0A7W7TY30_9ACTN</name>
<dbReference type="AlphaFoldDB" id="A0A7W7TY30"/>
<dbReference type="Proteomes" id="UP000582643">
    <property type="component" value="Unassembled WGS sequence"/>
</dbReference>
<evidence type="ECO:0000313" key="2">
    <source>
        <dbReference type="EMBL" id="MBB4981146.1"/>
    </source>
</evidence>
<keyword evidence="3" id="KW-1185">Reference proteome</keyword>
<sequence>MQKKRRPATWEPDGTEGHVGKVGVLLQDGTVPGPVYVDIGSSGHVPSFTDWWVYTGEGRAPLTCANSAPET</sequence>
<organism evidence="2 3">
    <name type="scientific">Streptomyces nymphaeiformis</name>
    <dbReference type="NCBI Taxonomy" id="2663842"/>
    <lineage>
        <taxon>Bacteria</taxon>
        <taxon>Bacillati</taxon>
        <taxon>Actinomycetota</taxon>
        <taxon>Actinomycetes</taxon>
        <taxon>Kitasatosporales</taxon>
        <taxon>Streptomycetaceae</taxon>
        <taxon>Streptomyces</taxon>
    </lineage>
</organism>
<protein>
    <submittedName>
        <fullName evidence="2">Uncharacterized protein</fullName>
    </submittedName>
</protein>
<accession>A0A7W7TY30</accession>
<evidence type="ECO:0000256" key="1">
    <source>
        <dbReference type="SAM" id="MobiDB-lite"/>
    </source>
</evidence>
<dbReference type="EMBL" id="JACHJY010000002">
    <property type="protein sequence ID" value="MBB4981146.1"/>
    <property type="molecule type" value="Genomic_DNA"/>
</dbReference>
<comment type="caution">
    <text evidence="2">The sequence shown here is derived from an EMBL/GenBank/DDBJ whole genome shotgun (WGS) entry which is preliminary data.</text>
</comment>
<gene>
    <name evidence="2" type="ORF">GGE06_002054</name>
</gene>
<feature type="region of interest" description="Disordered" evidence="1">
    <location>
        <begin position="1"/>
        <end position="20"/>
    </location>
</feature>
<reference evidence="2 3" key="1">
    <citation type="submission" date="2020-08" db="EMBL/GenBank/DDBJ databases">
        <title>Genomic Encyclopedia of Type Strains, Phase III (KMG-III): the genomes of soil and plant-associated and newly described type strains.</title>
        <authorList>
            <person name="Whitman W."/>
        </authorList>
    </citation>
    <scope>NUCLEOTIDE SEQUENCE [LARGE SCALE GENOMIC DNA]</scope>
    <source>
        <strain evidence="2 3">SFB5A</strain>
    </source>
</reference>
<proteinExistence type="predicted"/>